<dbReference type="EMBL" id="MNCJ02000322">
    <property type="protein sequence ID" value="KAF5797552.1"/>
    <property type="molecule type" value="Genomic_DNA"/>
</dbReference>
<organism evidence="16 17">
    <name type="scientific">Helianthus annuus</name>
    <name type="common">Common sunflower</name>
    <dbReference type="NCBI Taxonomy" id="4232"/>
    <lineage>
        <taxon>Eukaryota</taxon>
        <taxon>Viridiplantae</taxon>
        <taxon>Streptophyta</taxon>
        <taxon>Embryophyta</taxon>
        <taxon>Tracheophyta</taxon>
        <taxon>Spermatophyta</taxon>
        <taxon>Magnoliopsida</taxon>
        <taxon>eudicotyledons</taxon>
        <taxon>Gunneridae</taxon>
        <taxon>Pentapetalae</taxon>
        <taxon>asterids</taxon>
        <taxon>campanulids</taxon>
        <taxon>Asterales</taxon>
        <taxon>Asteraceae</taxon>
        <taxon>Asteroideae</taxon>
        <taxon>Heliantheae alliance</taxon>
        <taxon>Heliantheae</taxon>
        <taxon>Helianthus</taxon>
    </lineage>
</organism>
<dbReference type="GO" id="GO:0005576">
    <property type="term" value="C:extracellular region"/>
    <property type="evidence" value="ECO:0000318"/>
    <property type="project" value="GO_Central"/>
</dbReference>
<dbReference type="InterPro" id="IPR045051">
    <property type="entry name" value="SBT"/>
</dbReference>
<reference evidence="15 17" key="1">
    <citation type="journal article" date="2017" name="Nature">
        <title>The sunflower genome provides insights into oil metabolism, flowering and Asterid evolution.</title>
        <authorList>
            <person name="Badouin H."/>
            <person name="Gouzy J."/>
            <person name="Grassa C.J."/>
            <person name="Murat F."/>
            <person name="Staton S.E."/>
            <person name="Cottret L."/>
            <person name="Lelandais-Briere C."/>
            <person name="Owens G.L."/>
            <person name="Carrere S."/>
            <person name="Mayjonade B."/>
            <person name="Legrand L."/>
            <person name="Gill N."/>
            <person name="Kane N.C."/>
            <person name="Bowers J.E."/>
            <person name="Hubner S."/>
            <person name="Bellec A."/>
            <person name="Berard A."/>
            <person name="Berges H."/>
            <person name="Blanchet N."/>
            <person name="Boniface M.C."/>
            <person name="Brunel D."/>
            <person name="Catrice O."/>
            <person name="Chaidir N."/>
            <person name="Claudel C."/>
            <person name="Donnadieu C."/>
            <person name="Faraut T."/>
            <person name="Fievet G."/>
            <person name="Helmstetter N."/>
            <person name="King M."/>
            <person name="Knapp S.J."/>
            <person name="Lai Z."/>
            <person name="Le Paslier M.C."/>
            <person name="Lippi Y."/>
            <person name="Lorenzon L."/>
            <person name="Mandel J.R."/>
            <person name="Marage G."/>
            <person name="Marchand G."/>
            <person name="Marquand E."/>
            <person name="Bret-Mestries E."/>
            <person name="Morien E."/>
            <person name="Nambeesan S."/>
            <person name="Nguyen T."/>
            <person name="Pegot-Espagnet P."/>
            <person name="Pouilly N."/>
            <person name="Raftis F."/>
            <person name="Sallet E."/>
            <person name="Schiex T."/>
            <person name="Thomas J."/>
            <person name="Vandecasteele C."/>
            <person name="Vares D."/>
            <person name="Vear F."/>
            <person name="Vautrin S."/>
            <person name="Crespi M."/>
            <person name="Mangin B."/>
            <person name="Burke J.M."/>
            <person name="Salse J."/>
            <person name="Munos S."/>
            <person name="Vincourt P."/>
            <person name="Rieseberg L.H."/>
            <person name="Langlade N.B."/>
        </authorList>
    </citation>
    <scope>NUCLEOTIDE SEQUENCE [LARGE SCALE GENOMIC DNA]</scope>
    <source>
        <strain evidence="17">cv. SF193</strain>
        <tissue evidence="15">Leaves</tissue>
    </source>
</reference>
<name>A0A251SBQ3_HELAN</name>
<dbReference type="Pfam" id="PF00082">
    <property type="entry name" value="Peptidase_S8"/>
    <property type="match status" value="1"/>
</dbReference>
<dbReference type="Gene3D" id="2.60.40.2310">
    <property type="match status" value="1"/>
</dbReference>
<dbReference type="FunFam" id="3.50.30.30:FF:000005">
    <property type="entry name" value="subtilisin-like protease SBT1.5"/>
    <property type="match status" value="1"/>
</dbReference>
<dbReference type="InterPro" id="IPR041469">
    <property type="entry name" value="Subtilisin-like_FN3"/>
</dbReference>
<dbReference type="InterPro" id="IPR023827">
    <property type="entry name" value="Peptidase_S8_Asp-AS"/>
</dbReference>
<dbReference type="OMA" id="YSTYRVE"/>
<dbReference type="PROSITE" id="PS00136">
    <property type="entry name" value="SUBTILASE_ASP"/>
    <property type="match status" value="1"/>
</dbReference>
<keyword evidence="17" id="KW-1185">Reference proteome</keyword>
<evidence type="ECO:0000256" key="10">
    <source>
        <dbReference type="PROSITE-ProRule" id="PRU01240"/>
    </source>
</evidence>
<dbReference type="GO" id="GO:0006508">
    <property type="term" value="P:proteolysis"/>
    <property type="evidence" value="ECO:0007669"/>
    <property type="project" value="UniProtKB-KW"/>
</dbReference>
<dbReference type="EMBL" id="CM007904">
    <property type="protein sequence ID" value="OTF96163.1"/>
    <property type="molecule type" value="Genomic_DNA"/>
</dbReference>
<feature type="domain" description="Inhibitor I9" evidence="13">
    <location>
        <begin position="43"/>
        <end position="124"/>
    </location>
</feature>
<feature type="active site" description="Charge relay system" evidence="9 10">
    <location>
        <position position="211"/>
    </location>
</feature>
<gene>
    <name evidence="16" type="ORF">HannXRQ_Chr15g0491081</name>
    <name evidence="15" type="ORF">HanXRQr2_Chr07g0282021</name>
</gene>
<evidence type="ECO:0000256" key="8">
    <source>
        <dbReference type="ARBA" id="ARBA00023180"/>
    </source>
</evidence>
<reference evidence="15" key="3">
    <citation type="submission" date="2020-06" db="EMBL/GenBank/DDBJ databases">
        <title>Helianthus annuus Genome sequencing and assembly Release 2.</title>
        <authorList>
            <person name="Gouzy J."/>
            <person name="Langlade N."/>
            <person name="Munos S."/>
        </authorList>
    </citation>
    <scope>NUCLEOTIDE SEQUENCE</scope>
    <source>
        <tissue evidence="15">Leaves</tissue>
    </source>
</reference>
<evidence type="ECO:0000256" key="4">
    <source>
        <dbReference type="ARBA" id="ARBA00022670"/>
    </source>
</evidence>
<keyword evidence="7 10" id="KW-0720">Serine protease</keyword>
<dbReference type="Pfam" id="PF05922">
    <property type="entry name" value="Inhibitor_I9"/>
    <property type="match status" value="1"/>
</dbReference>
<evidence type="ECO:0000256" key="2">
    <source>
        <dbReference type="ARBA" id="ARBA00011073"/>
    </source>
</evidence>
<evidence type="ECO:0000256" key="9">
    <source>
        <dbReference type="PIRSR" id="PIRSR615500-1"/>
    </source>
</evidence>
<dbReference type="InParanoid" id="A0A251SBQ3"/>
<feature type="active site" description="Charge relay system" evidence="9 10">
    <location>
        <position position="156"/>
    </location>
</feature>
<dbReference type="InterPro" id="IPR034197">
    <property type="entry name" value="Peptidases_S8_3"/>
</dbReference>
<evidence type="ECO:0000259" key="14">
    <source>
        <dbReference type="Pfam" id="PF17766"/>
    </source>
</evidence>
<keyword evidence="3" id="KW-0964">Secreted</keyword>
<reference evidence="16" key="2">
    <citation type="submission" date="2017-02" db="EMBL/GenBank/DDBJ databases">
        <title>Sunflower complete genome.</title>
        <authorList>
            <person name="Langlade N."/>
            <person name="Munos S."/>
        </authorList>
    </citation>
    <scope>NUCLEOTIDE SEQUENCE [LARGE SCALE GENOMIC DNA]</scope>
    <source>
        <tissue evidence="16">Leaves</tissue>
    </source>
</reference>
<dbReference type="InterPro" id="IPR036852">
    <property type="entry name" value="Peptidase_S8/S53_dom_sf"/>
</dbReference>
<proteinExistence type="inferred from homology"/>
<comment type="similarity">
    <text evidence="2 10">Belongs to the peptidase S8 family.</text>
</comment>
<dbReference type="Pfam" id="PF02225">
    <property type="entry name" value="PA"/>
    <property type="match status" value="1"/>
</dbReference>
<dbReference type="Gene3D" id="3.30.70.80">
    <property type="entry name" value="Peptidase S8 propeptide/proteinase inhibitor I9"/>
    <property type="match status" value="1"/>
</dbReference>
<protein>
    <submittedName>
        <fullName evidence="15">Cucumisin</fullName>
        <ecNumber evidence="15">3.4.21.25</ecNumber>
    </submittedName>
    <submittedName>
        <fullName evidence="16">Putative peptidase S8, subtilisin-related protein</fullName>
    </submittedName>
</protein>
<dbReference type="Proteomes" id="UP000215914">
    <property type="component" value="Chromosome 15"/>
</dbReference>
<dbReference type="InterPro" id="IPR010259">
    <property type="entry name" value="S8pro/Inhibitor_I9"/>
</dbReference>
<evidence type="ECO:0000256" key="1">
    <source>
        <dbReference type="ARBA" id="ARBA00004613"/>
    </source>
</evidence>
<evidence type="ECO:0000313" key="15">
    <source>
        <dbReference type="EMBL" id="KAF5797552.1"/>
    </source>
</evidence>
<comment type="subcellular location">
    <subcellularLocation>
        <location evidence="1">Secreted</location>
    </subcellularLocation>
</comment>
<dbReference type="AlphaFoldDB" id="A0A251SBQ3"/>
<evidence type="ECO:0000313" key="17">
    <source>
        <dbReference type="Proteomes" id="UP000215914"/>
    </source>
</evidence>
<evidence type="ECO:0000313" key="16">
    <source>
        <dbReference type="EMBL" id="OTF96163.1"/>
    </source>
</evidence>
<dbReference type="InterPro" id="IPR015500">
    <property type="entry name" value="Peptidase_S8_subtilisin-rel"/>
</dbReference>
<keyword evidence="5" id="KW-0732">Signal</keyword>
<dbReference type="CDD" id="cd02120">
    <property type="entry name" value="PA_subtilisin_like"/>
    <property type="match status" value="1"/>
</dbReference>
<keyword evidence="4 10" id="KW-0645">Protease</keyword>
<dbReference type="FunFam" id="2.60.40.2310:FF:000001">
    <property type="entry name" value="Subtilisin-like protease SBT1.5"/>
    <property type="match status" value="1"/>
</dbReference>
<feature type="domain" description="Subtilisin-like protease fibronectin type-III" evidence="14">
    <location>
        <begin position="651"/>
        <end position="747"/>
    </location>
</feature>
<dbReference type="InterPro" id="IPR000209">
    <property type="entry name" value="Peptidase_S8/S53_dom"/>
</dbReference>
<feature type="domain" description="Peptidase S8/S53" evidence="11">
    <location>
        <begin position="147"/>
        <end position="576"/>
    </location>
</feature>
<dbReference type="EC" id="3.4.21.25" evidence="15"/>
<dbReference type="InterPro" id="IPR003137">
    <property type="entry name" value="PA_domain"/>
</dbReference>
<dbReference type="Gene3D" id="3.40.50.200">
    <property type="entry name" value="Peptidase S8/S53 domain"/>
    <property type="match status" value="1"/>
</dbReference>
<dbReference type="CDD" id="cd04852">
    <property type="entry name" value="Peptidases_S8_3"/>
    <property type="match status" value="1"/>
</dbReference>
<evidence type="ECO:0000256" key="6">
    <source>
        <dbReference type="ARBA" id="ARBA00022801"/>
    </source>
</evidence>
<evidence type="ECO:0000256" key="5">
    <source>
        <dbReference type="ARBA" id="ARBA00022729"/>
    </source>
</evidence>
<sequence length="753" mass="79586">MHTIWNTCTTLIPSLSTSTMITLLLTFTTILNLSLVVAKQTETYIVQLSPPPDHIFAKFQDLESWYNTFLHRIARDSDEKPQMVYSYRNVLKGFAAKLTVEQATEIKKIDGAILARPERVLSLHTTHTPNFLGLHQNFGFWKGSNYGKGIIIGMLDSGITPNHPSFSDTGIGPPPAKWKGKCEVAGCNNKLIGVRNFVSSSTSSLLDEVGHGTHTSSTAAGNFVEGATALGNDNGTAVGMAPLAHLAMYKVCNKTLCGESDMLAAMDAAIEDGVDVLSLSIGARSQPFYSDLIAVGAFAAIQKGIFVSCSAGNSGPLNSSLSNEAPWILTVGASTVDRKVTATVKLGNGVLVAGESLSQPKDFPETLLPLVYPGMSGDINATFCDTPESLNSTDVKGKVVICLRGGVTGRIAKGKIVKDAGGAALIVANTQKDGASIVAEAHVLPVSYVNYKDGLKILEYLSSSSSPVATVIFHGTVIGDKSAPQVTAFSSRGPNLASPGILKPDIIGPGVDILAAWPTTYDNTTTASPFNVISGTSMSCPHLSGIAALLKSAHPDWSPAGIKSAIMTTADLINLNNQPIQDERELPASIFAIGAGHVNPSKANNPGLIFDIQADDYIPYLCGLGYSSAQVTTIVQKQVSCSNLTSIPEAQLNYPSFAITLSGNVRKSYTRTVTNVGDANSSYTVNIVKAPGVSVTVSPSTLIFTAVNQKLSYQVTFIPAGSPPNQFVEGALEWNSKWHSVRSPISVKYVLSE</sequence>
<evidence type="ECO:0000256" key="3">
    <source>
        <dbReference type="ARBA" id="ARBA00022525"/>
    </source>
</evidence>
<evidence type="ECO:0000259" key="11">
    <source>
        <dbReference type="Pfam" id="PF00082"/>
    </source>
</evidence>
<feature type="domain" description="PA" evidence="12">
    <location>
        <begin position="369"/>
        <end position="457"/>
    </location>
</feature>
<evidence type="ECO:0000259" key="13">
    <source>
        <dbReference type="Pfam" id="PF05922"/>
    </source>
</evidence>
<dbReference type="InterPro" id="IPR046450">
    <property type="entry name" value="PA_dom_sf"/>
</dbReference>
<keyword evidence="8" id="KW-0325">Glycoprotein</keyword>
<dbReference type="Pfam" id="PF17766">
    <property type="entry name" value="fn3_6"/>
    <property type="match status" value="1"/>
</dbReference>
<dbReference type="SUPFAM" id="SSF52025">
    <property type="entry name" value="PA domain"/>
    <property type="match status" value="1"/>
</dbReference>
<dbReference type="GO" id="GO:0004252">
    <property type="term" value="F:serine-type endopeptidase activity"/>
    <property type="evidence" value="ECO:0000318"/>
    <property type="project" value="GO_Central"/>
</dbReference>
<dbReference type="SUPFAM" id="SSF52743">
    <property type="entry name" value="Subtilisin-like"/>
    <property type="match status" value="1"/>
</dbReference>
<dbReference type="PROSITE" id="PS51892">
    <property type="entry name" value="SUBTILASE"/>
    <property type="match status" value="1"/>
</dbReference>
<dbReference type="PRINTS" id="PR00723">
    <property type="entry name" value="SUBTILISIN"/>
</dbReference>
<dbReference type="Gramene" id="mRNA:HanXRQr2_Chr07g0282021">
    <property type="protein sequence ID" value="CDS:HanXRQr2_Chr07g0282021.1"/>
    <property type="gene ID" value="HanXRQr2_Chr07g0282021"/>
</dbReference>
<dbReference type="InterPro" id="IPR037045">
    <property type="entry name" value="S8pro/Inhibitor_I9_sf"/>
</dbReference>
<evidence type="ECO:0000259" key="12">
    <source>
        <dbReference type="Pfam" id="PF02225"/>
    </source>
</evidence>
<feature type="active site" description="Charge relay system" evidence="9 10">
    <location>
        <position position="537"/>
    </location>
</feature>
<dbReference type="PANTHER" id="PTHR10795">
    <property type="entry name" value="PROPROTEIN CONVERTASE SUBTILISIN/KEXIN"/>
    <property type="match status" value="1"/>
</dbReference>
<evidence type="ECO:0000256" key="7">
    <source>
        <dbReference type="ARBA" id="ARBA00022825"/>
    </source>
</evidence>
<dbReference type="Gene3D" id="3.50.30.30">
    <property type="match status" value="1"/>
</dbReference>
<keyword evidence="6 10" id="KW-0378">Hydrolase</keyword>
<accession>A0A251SBQ3</accession>